<evidence type="ECO:0000256" key="6">
    <source>
        <dbReference type="ARBA" id="ARBA00022692"/>
    </source>
</evidence>
<comment type="subcellular location">
    <subcellularLocation>
        <location evidence="1">Membrane</location>
        <topology evidence="1">Single-pass type II membrane protein</topology>
    </subcellularLocation>
</comment>
<evidence type="ECO:0000256" key="9">
    <source>
        <dbReference type="ARBA" id="ARBA00023136"/>
    </source>
</evidence>
<evidence type="ECO:0000256" key="1">
    <source>
        <dbReference type="ARBA" id="ARBA00004606"/>
    </source>
</evidence>
<evidence type="ECO:0008006" key="14">
    <source>
        <dbReference type="Google" id="ProtNLM"/>
    </source>
</evidence>
<dbReference type="GO" id="GO:0008378">
    <property type="term" value="F:galactosyltransferase activity"/>
    <property type="evidence" value="ECO:0007669"/>
    <property type="project" value="TreeGrafter"/>
</dbReference>
<keyword evidence="8" id="KW-1133">Transmembrane helix</keyword>
<keyword evidence="5" id="KW-0808">Transferase</keyword>
<proteinExistence type="inferred from homology"/>
<evidence type="ECO:0000256" key="2">
    <source>
        <dbReference type="ARBA" id="ARBA00004922"/>
    </source>
</evidence>
<feature type="domain" description="Galactosyltransferase N-terminal" evidence="12">
    <location>
        <begin position="74"/>
        <end position="171"/>
    </location>
</feature>
<keyword evidence="6" id="KW-0812">Transmembrane</keyword>
<evidence type="ECO:0000256" key="7">
    <source>
        <dbReference type="ARBA" id="ARBA00022968"/>
    </source>
</evidence>
<accession>A0A6C0JYY7</accession>
<dbReference type="Pfam" id="PF13733">
    <property type="entry name" value="Glyco_transf_7N"/>
    <property type="match status" value="1"/>
</dbReference>
<dbReference type="InterPro" id="IPR029044">
    <property type="entry name" value="Nucleotide-diphossugar_trans"/>
</dbReference>
<feature type="domain" description="Galactosyltransferase C-terminal" evidence="11">
    <location>
        <begin position="191"/>
        <end position="236"/>
    </location>
</feature>
<evidence type="ECO:0000256" key="5">
    <source>
        <dbReference type="ARBA" id="ARBA00022679"/>
    </source>
</evidence>
<dbReference type="GO" id="GO:0005794">
    <property type="term" value="C:Golgi apparatus"/>
    <property type="evidence" value="ECO:0007669"/>
    <property type="project" value="TreeGrafter"/>
</dbReference>
<dbReference type="Gene3D" id="3.90.550.10">
    <property type="entry name" value="Spore Coat Polysaccharide Biosynthesis Protein SpsA, Chain A"/>
    <property type="match status" value="1"/>
</dbReference>
<evidence type="ECO:0000256" key="10">
    <source>
        <dbReference type="ARBA" id="ARBA00023180"/>
    </source>
</evidence>
<evidence type="ECO:0000256" key="4">
    <source>
        <dbReference type="ARBA" id="ARBA00022676"/>
    </source>
</evidence>
<dbReference type="SUPFAM" id="SSF53448">
    <property type="entry name" value="Nucleotide-diphospho-sugar transferases"/>
    <property type="match status" value="1"/>
</dbReference>
<dbReference type="InterPro" id="IPR003859">
    <property type="entry name" value="Galactosyl_T"/>
</dbReference>
<dbReference type="InterPro" id="IPR027791">
    <property type="entry name" value="Galactosyl_T_C"/>
</dbReference>
<organism evidence="13">
    <name type="scientific">viral metagenome</name>
    <dbReference type="NCBI Taxonomy" id="1070528"/>
    <lineage>
        <taxon>unclassified sequences</taxon>
        <taxon>metagenomes</taxon>
        <taxon>organismal metagenomes</taxon>
    </lineage>
</organism>
<keyword evidence="4" id="KW-0328">Glycosyltransferase</keyword>
<evidence type="ECO:0000256" key="3">
    <source>
        <dbReference type="ARBA" id="ARBA00005735"/>
    </source>
</evidence>
<keyword evidence="7" id="KW-0735">Signal-anchor</keyword>
<dbReference type="EMBL" id="MN740750">
    <property type="protein sequence ID" value="QHU10111.1"/>
    <property type="molecule type" value="Genomic_DNA"/>
</dbReference>
<evidence type="ECO:0000256" key="8">
    <source>
        <dbReference type="ARBA" id="ARBA00022989"/>
    </source>
</evidence>
<dbReference type="PANTHER" id="PTHR19300">
    <property type="entry name" value="BETA-1,4-GALACTOSYLTRANSFERASE"/>
    <property type="match status" value="1"/>
</dbReference>
<dbReference type="AlphaFoldDB" id="A0A6C0JYY7"/>
<sequence>MDDITINNTNVDFVLGYEDLAKLDFEETKMGYGKNILENTNERVVAEQNTLDYCNPSFQETQNITISIEAAEIGMSTTKYLSVIPKIVFIVPYRNRETQLIAFKSHMKYILEDYNQEDYVIHYIHQTDDRIFNRGAMKNIGFIVVKNKYPNDYKNITLVFNDVDTMPAEKNLFHYDTMPGVVKHFFGFTYTLGGIVSIKAGDFEKVNGFPNFWAWGYEDNLIQRRLEKNGITIDRNIFYKIGDKNIIQKNDEITREVNQSEYDRYLRNTQEGIYSIQNLDYTIDDKSGFVNVKWFNTEYNPNINKYRLHDLRKGPMPYDTKFGMMYNNRRIRGGRMRMGI</sequence>
<keyword evidence="9" id="KW-0472">Membrane</keyword>
<dbReference type="UniPathway" id="UPA00378"/>
<reference evidence="13" key="1">
    <citation type="journal article" date="2020" name="Nature">
        <title>Giant virus diversity and host interactions through global metagenomics.</title>
        <authorList>
            <person name="Schulz F."/>
            <person name="Roux S."/>
            <person name="Paez-Espino D."/>
            <person name="Jungbluth S."/>
            <person name="Walsh D.A."/>
            <person name="Denef V.J."/>
            <person name="McMahon K.D."/>
            <person name="Konstantinidis K.T."/>
            <person name="Eloe-Fadrosh E.A."/>
            <person name="Kyrpides N.C."/>
            <person name="Woyke T."/>
        </authorList>
    </citation>
    <scope>NUCLEOTIDE SEQUENCE</scope>
    <source>
        <strain evidence="13">GVMAG-S-1101164-67</strain>
    </source>
</reference>
<protein>
    <recommendedName>
        <fullName evidence="14">Galactosyltransferase C-terminal domain-containing protein</fullName>
    </recommendedName>
</protein>
<comment type="similarity">
    <text evidence="3">Belongs to the glycosyltransferase 7 family.</text>
</comment>
<name>A0A6C0JYY7_9ZZZZ</name>
<evidence type="ECO:0000259" key="12">
    <source>
        <dbReference type="Pfam" id="PF13733"/>
    </source>
</evidence>
<dbReference type="InterPro" id="IPR027995">
    <property type="entry name" value="Galactosyl_T_N"/>
</dbReference>
<comment type="pathway">
    <text evidence="2">Protein modification; protein glycosylation.</text>
</comment>
<dbReference type="GO" id="GO:0016020">
    <property type="term" value="C:membrane"/>
    <property type="evidence" value="ECO:0007669"/>
    <property type="project" value="UniProtKB-SubCell"/>
</dbReference>
<evidence type="ECO:0000313" key="13">
    <source>
        <dbReference type="EMBL" id="QHU10111.1"/>
    </source>
</evidence>
<dbReference type="Pfam" id="PF02709">
    <property type="entry name" value="Glyco_transf_7C"/>
    <property type="match status" value="1"/>
</dbReference>
<keyword evidence="10" id="KW-0325">Glycoprotein</keyword>
<dbReference type="PANTHER" id="PTHR19300:SF57">
    <property type="entry name" value="BETA-1,4-N-ACETYLGALACTOSAMINYLTRANSFERASE"/>
    <property type="match status" value="1"/>
</dbReference>
<evidence type="ECO:0000259" key="11">
    <source>
        <dbReference type="Pfam" id="PF02709"/>
    </source>
</evidence>
<dbReference type="GO" id="GO:0005975">
    <property type="term" value="P:carbohydrate metabolic process"/>
    <property type="evidence" value="ECO:0007669"/>
    <property type="project" value="InterPro"/>
</dbReference>